<evidence type="ECO:0000256" key="1">
    <source>
        <dbReference type="SAM" id="MobiDB-lite"/>
    </source>
</evidence>
<dbReference type="InterPro" id="IPR039467">
    <property type="entry name" value="TFIIIB_B''_Myb"/>
</dbReference>
<dbReference type="InterPro" id="IPR009057">
    <property type="entry name" value="Homeodomain-like_sf"/>
</dbReference>
<evidence type="ECO:0000259" key="2">
    <source>
        <dbReference type="PROSITE" id="PS51293"/>
    </source>
</evidence>
<dbReference type="AlphaFoldDB" id="A0AB32WQI7"/>
<dbReference type="RefSeq" id="XP_017981350.1">
    <property type="nucleotide sequence ID" value="XM_018125861.1"/>
</dbReference>
<feature type="compositionally biased region" description="Basic and acidic residues" evidence="1">
    <location>
        <begin position="745"/>
        <end position="754"/>
    </location>
</feature>
<feature type="compositionally biased region" description="Polar residues" evidence="1">
    <location>
        <begin position="379"/>
        <end position="394"/>
    </location>
</feature>
<protein>
    <submittedName>
        <fullName evidence="4">Transcription factor TFIIIB component B'' homolog isoform X1</fullName>
    </submittedName>
</protein>
<dbReference type="Gramene" id="Tc08v2_t005160.4">
    <property type="protein sequence ID" value="Tc08v2_p005160.4"/>
    <property type="gene ID" value="Tc08v2_g005160"/>
</dbReference>
<feature type="compositionally biased region" description="Polar residues" evidence="1">
    <location>
        <begin position="562"/>
        <end position="573"/>
    </location>
</feature>
<dbReference type="SUPFAM" id="SSF46689">
    <property type="entry name" value="Homeodomain-like"/>
    <property type="match status" value="1"/>
</dbReference>
<dbReference type="InterPro" id="IPR017884">
    <property type="entry name" value="SANT_dom"/>
</dbReference>
<dbReference type="PANTHER" id="PTHR22929">
    <property type="entry name" value="RNA POLYMERASE III TRANSCRIPTION INITIATION FACTOR B"/>
    <property type="match status" value="1"/>
</dbReference>
<dbReference type="KEGG" id="tcc:18591707"/>
<gene>
    <name evidence="4" type="primary">LOC18591707</name>
</gene>
<organism evidence="3 4">
    <name type="scientific">Theobroma cacao</name>
    <name type="common">Cacao</name>
    <name type="synonym">Cocoa</name>
    <dbReference type="NCBI Taxonomy" id="3641"/>
    <lineage>
        <taxon>Eukaryota</taxon>
        <taxon>Viridiplantae</taxon>
        <taxon>Streptophyta</taxon>
        <taxon>Embryophyta</taxon>
        <taxon>Tracheophyta</taxon>
        <taxon>Spermatophyta</taxon>
        <taxon>Magnoliopsida</taxon>
        <taxon>eudicotyledons</taxon>
        <taxon>Gunneridae</taxon>
        <taxon>Pentapetalae</taxon>
        <taxon>rosids</taxon>
        <taxon>malvids</taxon>
        <taxon>Malvales</taxon>
        <taxon>Malvaceae</taxon>
        <taxon>Byttnerioideae</taxon>
        <taxon>Theobroma</taxon>
    </lineage>
</organism>
<dbReference type="SMART" id="SM00717">
    <property type="entry name" value="SANT"/>
    <property type="match status" value="1"/>
</dbReference>
<feature type="compositionally biased region" description="Basic residues" evidence="1">
    <location>
        <begin position="507"/>
        <end position="517"/>
    </location>
</feature>
<feature type="domain" description="SANT" evidence="2">
    <location>
        <begin position="617"/>
        <end position="668"/>
    </location>
</feature>
<dbReference type="PROSITE" id="PS51293">
    <property type="entry name" value="SANT"/>
    <property type="match status" value="1"/>
</dbReference>
<dbReference type="CDD" id="cd00167">
    <property type="entry name" value="SANT"/>
    <property type="match status" value="1"/>
</dbReference>
<feature type="compositionally biased region" description="Acidic residues" evidence="1">
    <location>
        <begin position="437"/>
        <end position="451"/>
    </location>
</feature>
<dbReference type="Pfam" id="PF15963">
    <property type="entry name" value="Myb_DNA-bind_7"/>
    <property type="match status" value="1"/>
</dbReference>
<reference evidence="3" key="1">
    <citation type="journal article" date="1997" name="Nucleic Acids Res.">
        <title>tRNAscan-SE: a program for improved detection of transfer RNA genes in genomic sequence.</title>
        <authorList>
            <person name="Lowe T.M."/>
            <person name="Eddy S.R."/>
        </authorList>
    </citation>
    <scope>NUCLEOTIDE SEQUENCE [LARGE SCALE GENOMIC DNA]</scope>
    <source>
        <strain evidence="3">r\B97-61/B2</strain>
    </source>
</reference>
<dbReference type="Gene3D" id="1.10.10.60">
    <property type="entry name" value="Homeodomain-like"/>
    <property type="match status" value="1"/>
</dbReference>
<feature type="region of interest" description="Disordered" evidence="1">
    <location>
        <begin position="345"/>
        <end position="526"/>
    </location>
</feature>
<reference evidence="4" key="2">
    <citation type="submission" date="2025-08" db="UniProtKB">
        <authorList>
            <consortium name="RefSeq"/>
        </authorList>
    </citation>
    <scope>IDENTIFICATION</scope>
</reference>
<feature type="region of interest" description="Disordered" evidence="1">
    <location>
        <begin position="52"/>
        <end position="78"/>
    </location>
</feature>
<name>A0AB32WQI7_THECC</name>
<feature type="compositionally biased region" description="Basic and acidic residues" evidence="1">
    <location>
        <begin position="483"/>
        <end position="495"/>
    </location>
</feature>
<dbReference type="Proteomes" id="UP000694886">
    <property type="component" value="Chromosome 8"/>
</dbReference>
<dbReference type="PANTHER" id="PTHR22929:SF0">
    <property type="entry name" value="TRANSCRIPTION FACTOR TFIIIB COMPONENT B'' HOMOLOG"/>
    <property type="match status" value="1"/>
</dbReference>
<evidence type="ECO:0000313" key="4">
    <source>
        <dbReference type="RefSeq" id="XP_017981350.1"/>
    </source>
</evidence>
<feature type="compositionally biased region" description="Polar residues" evidence="1">
    <location>
        <begin position="66"/>
        <end position="75"/>
    </location>
</feature>
<evidence type="ECO:0000313" key="3">
    <source>
        <dbReference type="Proteomes" id="UP000694886"/>
    </source>
</evidence>
<dbReference type="GeneID" id="18591707"/>
<feature type="compositionally biased region" description="Basic residues" evidence="1">
    <location>
        <begin position="457"/>
        <end position="467"/>
    </location>
</feature>
<feature type="region of interest" description="Disordered" evidence="1">
    <location>
        <begin position="555"/>
        <end position="598"/>
    </location>
</feature>
<feature type="compositionally biased region" description="Polar residues" evidence="1">
    <location>
        <begin position="582"/>
        <end position="598"/>
    </location>
</feature>
<sequence length="772" mass="85108">MDDFDIFSDKSLVTQARAGAKFQPRAKLKSRKENVASIPCNKKEEVVTQSLSSLENRLTSPRGLSVDTSTTSGTEESLKTNYEDLSQIAVNKADDVGFIDAPRSDIPVTVNDHDSHSVPNIWAKDVDFDLNPFDDVANQVTNNAGRAGGKFEPKTRPKACIVDPDGVVDDCGSSEVMTSSQVAVTDSLLSEVAVSNGCHDSHSSFGRSVGENADIFSGLECLDQFLTQSSNNNGGIQIDDEGTGAQEAGAFPDVETQDIMSGATIASGRHAGKFKPKTRLQTSVVPSQPAVVDIVMHPPNSLFVPSETMSVENLIPDRSPMDLGAFIPPDPSTSEFPANEELTNLTEASNPGVTLSGDFPSMPGKLSSNSRKREASLIPNPSQKSKQSSASDGGNENGKATKRLRKQVTSPKLVDDHEDETCNDEGLATEPPTSSAIDEDRDDGDDDDEYNAESAFSKRRTSRRSKKPMAENEKPPRKRKTAKEKQVEKQKKVNEASDQPTEEQPRKFSHSTRRKRRFVDESLLHTPEDEIDFAKVALKDIILLADYKERIAKKEAKASKIPLTNQSTKNTFPEENAHNEESSIASEQDQGFTDDQMSGGAQSSSFFLNYQSYMDKEPRAKWTKQDTELFYGAIRQFGPDFSLIQQLFPGRSRHQIKLKFKNEERRYPLRLSEALASRTKDHSYFEKVIEQLQQVAGQAERESNGDVSMDLTREEAELTPEANGEATKAEQDEDEAVGDQQADVAEDRSTFKSDETDDDDHDDILSSYRSAF</sequence>
<dbReference type="InterPro" id="IPR001005">
    <property type="entry name" value="SANT/Myb"/>
</dbReference>
<accession>A0AB32WQI7</accession>
<proteinExistence type="predicted"/>
<feature type="region of interest" description="Disordered" evidence="1">
    <location>
        <begin position="696"/>
        <end position="772"/>
    </location>
</feature>